<keyword evidence="2" id="KW-1185">Reference proteome</keyword>
<evidence type="ECO:0000259" key="1">
    <source>
        <dbReference type="Pfam" id="PF00102"/>
    </source>
</evidence>
<dbReference type="GeneID" id="122129087"/>
<dbReference type="PANTHER" id="PTHR46957">
    <property type="entry name" value="CYTOKINE RECEPTOR"/>
    <property type="match status" value="1"/>
</dbReference>
<dbReference type="GO" id="GO:0043235">
    <property type="term" value="C:receptor complex"/>
    <property type="evidence" value="ECO:0007669"/>
    <property type="project" value="TreeGrafter"/>
</dbReference>
<sequence>MNLRQLLTRIGHWTLIYTCFSIKIEREGMVDVSGIVSDMRMHRPFMVKTKCHYVFLNQCALDVIRSKMGTNENLTYQKTEATHIYEAI</sequence>
<evidence type="ECO:0000313" key="3">
    <source>
        <dbReference type="RefSeq" id="XP_042560057.1"/>
    </source>
</evidence>
<name>A0A8M1K877_CLUHA</name>
<protein>
    <submittedName>
        <fullName evidence="3">Receptor-type tyrosine-protein phosphatase eta-like isoform X2</fullName>
    </submittedName>
</protein>
<evidence type="ECO:0000313" key="2">
    <source>
        <dbReference type="Proteomes" id="UP000515152"/>
    </source>
</evidence>
<feature type="domain" description="Tyrosine-protein phosphatase" evidence="1">
    <location>
        <begin position="20"/>
        <end position="61"/>
    </location>
</feature>
<dbReference type="RefSeq" id="XP_042560057.1">
    <property type="nucleotide sequence ID" value="XM_042704123.1"/>
</dbReference>
<dbReference type="InterPro" id="IPR050713">
    <property type="entry name" value="RTP_Phos/Ushers"/>
</dbReference>
<organism evidence="2 3">
    <name type="scientific">Clupea harengus</name>
    <name type="common">Atlantic herring</name>
    <dbReference type="NCBI Taxonomy" id="7950"/>
    <lineage>
        <taxon>Eukaryota</taxon>
        <taxon>Metazoa</taxon>
        <taxon>Chordata</taxon>
        <taxon>Craniata</taxon>
        <taxon>Vertebrata</taxon>
        <taxon>Euteleostomi</taxon>
        <taxon>Actinopterygii</taxon>
        <taxon>Neopterygii</taxon>
        <taxon>Teleostei</taxon>
        <taxon>Clupei</taxon>
        <taxon>Clupeiformes</taxon>
        <taxon>Clupeoidei</taxon>
        <taxon>Clupeidae</taxon>
        <taxon>Clupea</taxon>
    </lineage>
</organism>
<dbReference type="GO" id="GO:0004725">
    <property type="term" value="F:protein tyrosine phosphatase activity"/>
    <property type="evidence" value="ECO:0007669"/>
    <property type="project" value="InterPro"/>
</dbReference>
<proteinExistence type="predicted"/>
<dbReference type="AlphaFoldDB" id="A0A8M1K877"/>
<dbReference type="Proteomes" id="UP000515152">
    <property type="component" value="Unplaced"/>
</dbReference>
<reference evidence="3" key="1">
    <citation type="submission" date="2025-08" db="UniProtKB">
        <authorList>
            <consortium name="RefSeq"/>
        </authorList>
    </citation>
    <scope>IDENTIFICATION</scope>
</reference>
<dbReference type="Pfam" id="PF00102">
    <property type="entry name" value="Y_phosphatase"/>
    <property type="match status" value="1"/>
</dbReference>
<accession>A0A8M1K877</accession>
<gene>
    <name evidence="3" type="primary">LOC122129087</name>
</gene>
<dbReference type="PANTHER" id="PTHR46957:SF10">
    <property type="entry name" value="PROTEIN TYROSINE PHOSPHATASE, RECEPTOR TYPE, H"/>
    <property type="match status" value="1"/>
</dbReference>
<dbReference type="InterPro" id="IPR000242">
    <property type="entry name" value="PTP_cat"/>
</dbReference>